<organism evidence="2">
    <name type="scientific">Arsenophonus nasoniae</name>
    <name type="common">son-killer infecting Nasonia vitripennis</name>
    <dbReference type="NCBI Taxonomy" id="638"/>
    <lineage>
        <taxon>Bacteria</taxon>
        <taxon>Pseudomonadati</taxon>
        <taxon>Pseudomonadota</taxon>
        <taxon>Gammaproteobacteria</taxon>
        <taxon>Enterobacterales</taxon>
        <taxon>Morganellaceae</taxon>
        <taxon>Arsenophonus</taxon>
    </lineage>
</organism>
<dbReference type="Gene3D" id="1.10.260.40">
    <property type="entry name" value="lambda repressor-like DNA-binding domains"/>
    <property type="match status" value="1"/>
</dbReference>
<evidence type="ECO:0000259" key="1">
    <source>
        <dbReference type="PROSITE" id="PS50943"/>
    </source>
</evidence>
<dbReference type="PROSITE" id="PS50943">
    <property type="entry name" value="HTH_CROC1"/>
    <property type="match status" value="1"/>
</dbReference>
<proteinExistence type="predicted"/>
<evidence type="ECO:0000313" key="2">
    <source>
        <dbReference type="EMBL" id="CBA72775.1"/>
    </source>
</evidence>
<reference evidence="2" key="1">
    <citation type="journal article" date="2010" name="Insect Mol. Biol.">
        <title>The draft genome sequence of Arsenophonus nasoniae, son-killer bacterium of Nasonia vitripennis, reveals genes associated with virulence and symbiosis.</title>
        <authorList>
            <person name="Wilkes T."/>
            <person name="Darby A.C."/>
            <person name="Choi J."/>
            <person name="Colborne J.K."/>
            <person name="Werren J.H."/>
            <person name="Hurst G.D.D."/>
        </authorList>
    </citation>
    <scope>NUCLEOTIDE SEQUENCE</scope>
</reference>
<evidence type="ECO:0000313" key="3">
    <source>
        <dbReference type="EMBL" id="QBY42357.1"/>
    </source>
</evidence>
<dbReference type="SMART" id="SM00530">
    <property type="entry name" value="HTH_XRE"/>
    <property type="match status" value="1"/>
</dbReference>
<dbReference type="EMBL" id="FN545188">
    <property type="protein sequence ID" value="CBA72775.1"/>
    <property type="molecule type" value="Genomic_DNA"/>
</dbReference>
<dbReference type="InterPro" id="IPR001387">
    <property type="entry name" value="Cro/C1-type_HTH"/>
</dbReference>
<dbReference type="Pfam" id="PF01381">
    <property type="entry name" value="HTH_3"/>
    <property type="match status" value="1"/>
</dbReference>
<evidence type="ECO:0000313" key="4">
    <source>
        <dbReference type="Proteomes" id="UP000295134"/>
    </source>
</evidence>
<reference evidence="3 4" key="2">
    <citation type="submission" date="2019-03" db="EMBL/GenBank/DDBJ databases">
        <title>Long-read sequencing reveals hyperdense prophage content in a complex bacterial symbiont genome.</title>
        <authorList>
            <person name="Frost C.L."/>
            <person name="Siozios S."/>
            <person name="Nadal-Jimenez P."/>
            <person name="Brockhurst M.A."/>
            <person name="King K.C."/>
            <person name="Darby A.C."/>
            <person name="Hurst G.D.D."/>
        </authorList>
    </citation>
    <scope>NUCLEOTIDE SEQUENCE [LARGE SCALE GENOMIC DNA]</scope>
    <source>
        <strain evidence="3 4">FIN</strain>
    </source>
</reference>
<feature type="domain" description="HTH cro/C1-type" evidence="1">
    <location>
        <begin position="20"/>
        <end position="74"/>
    </location>
</feature>
<dbReference type="EMBL" id="CP038613">
    <property type="protein sequence ID" value="QBY42357.1"/>
    <property type="molecule type" value="Genomic_DNA"/>
</dbReference>
<dbReference type="Proteomes" id="UP000295134">
    <property type="component" value="Chromosome"/>
</dbReference>
<dbReference type="AlphaFoldDB" id="D2TZ21"/>
<dbReference type="CDD" id="cd00093">
    <property type="entry name" value="HTH_XRE"/>
    <property type="match status" value="1"/>
</dbReference>
<name>D2TZ21_9GAMM</name>
<dbReference type="KEGG" id="ans:ArsFIN_09020"/>
<sequence>MSHLMVNIMDCINYNIGQMIRKKRQKLQISAADLSALLGISQQHLSRYERGEVRINVEWLIKVSRVLDIAIESYFVNSRINFWEDYYSMGNCLMVTKNKR</sequence>
<accession>D2TZ21</accession>
<dbReference type="SUPFAM" id="SSF47413">
    <property type="entry name" value="lambda repressor-like DNA-binding domains"/>
    <property type="match status" value="1"/>
</dbReference>
<dbReference type="GO" id="GO:0003677">
    <property type="term" value="F:DNA binding"/>
    <property type="evidence" value="ECO:0007669"/>
    <property type="project" value="InterPro"/>
</dbReference>
<gene>
    <name evidence="2" type="ORF">ARN_14140</name>
    <name evidence="3" type="ORF">ArsFIN_09020</name>
</gene>
<dbReference type="InterPro" id="IPR010982">
    <property type="entry name" value="Lambda_DNA-bd_dom_sf"/>
</dbReference>
<protein>
    <submittedName>
        <fullName evidence="3">Helix-turn-helix protein</fullName>
    </submittedName>
    <submittedName>
        <fullName evidence="2">Phage transcriptional regulator</fullName>
    </submittedName>
</protein>